<evidence type="ECO:0000313" key="3">
    <source>
        <dbReference type="Proteomes" id="UP000054988"/>
    </source>
</evidence>
<feature type="compositionally biased region" description="Low complexity" evidence="1">
    <location>
        <begin position="80"/>
        <end position="97"/>
    </location>
</feature>
<feature type="compositionally biased region" description="Polar residues" evidence="1">
    <location>
        <begin position="103"/>
        <end position="113"/>
    </location>
</feature>
<name>A0A0W0FQ75_MONRR</name>
<accession>A0A0W0FQ75</accession>
<feature type="region of interest" description="Disordered" evidence="1">
    <location>
        <begin position="373"/>
        <end position="394"/>
    </location>
</feature>
<sequence>MNSSGRDGKGPLQPHISNLPRRRPGKRIAAAPATNKKAAGRASSSSSTENASKTPNTNILHSSNRTNCSGSPMPQPSPGSSPSSSVSSSSTSSSSSSDPRNDNPLTGATTPSIPYSLALPKPKGHVQPHAHHMPRRRRPHLKLSPEEQRLGWREDWDTKKHKQEIVKGSGVWIAFDIGTSAFVHALAKGKHKVLSSEEEEDEADIAKREEFERYARETEHAERRVFKRIIRVETRPPLEAVNEDGCVREDDNTVRFFVPIDSLQDDGTPSLSEQQLAFAAKTFQELWSLDSGDSDLESMLIVTPRNRPVDAIALAVLAYSLKTFQHTSLPSPVANIIPQRPLTPPSLKFDVKPSSSPPDELVTPCSPVLAPTLPTSWLETSSSPSMDSPPPSPPAIVSVDPMTPQGAAQSPALAVLTRMHDLEDLKDAWRGVLSYEGVAYVNEVLKRVS</sequence>
<proteinExistence type="predicted"/>
<protein>
    <submittedName>
        <fullName evidence="2">Uncharacterized protein</fullName>
    </submittedName>
</protein>
<feature type="compositionally biased region" description="Low complexity" evidence="1">
    <location>
        <begin position="29"/>
        <end position="47"/>
    </location>
</feature>
<gene>
    <name evidence="2" type="ORF">WG66_8893</name>
</gene>
<dbReference type="Proteomes" id="UP000054988">
    <property type="component" value="Unassembled WGS sequence"/>
</dbReference>
<organism evidence="2 3">
    <name type="scientific">Moniliophthora roreri</name>
    <name type="common">Frosty pod rot fungus</name>
    <name type="synonym">Monilia roreri</name>
    <dbReference type="NCBI Taxonomy" id="221103"/>
    <lineage>
        <taxon>Eukaryota</taxon>
        <taxon>Fungi</taxon>
        <taxon>Dikarya</taxon>
        <taxon>Basidiomycota</taxon>
        <taxon>Agaricomycotina</taxon>
        <taxon>Agaricomycetes</taxon>
        <taxon>Agaricomycetidae</taxon>
        <taxon>Agaricales</taxon>
        <taxon>Marasmiineae</taxon>
        <taxon>Marasmiaceae</taxon>
        <taxon>Moniliophthora</taxon>
    </lineage>
</organism>
<dbReference type="AlphaFoldDB" id="A0A0W0FQ75"/>
<evidence type="ECO:0000313" key="2">
    <source>
        <dbReference type="EMBL" id="KTB38547.1"/>
    </source>
</evidence>
<comment type="caution">
    <text evidence="2">The sequence shown here is derived from an EMBL/GenBank/DDBJ whole genome shotgun (WGS) entry which is preliminary data.</text>
</comment>
<feature type="compositionally biased region" description="Polar residues" evidence="1">
    <location>
        <begin position="48"/>
        <end position="68"/>
    </location>
</feature>
<dbReference type="EMBL" id="LATX01001755">
    <property type="protein sequence ID" value="KTB38547.1"/>
    <property type="molecule type" value="Genomic_DNA"/>
</dbReference>
<feature type="compositionally biased region" description="Basic residues" evidence="1">
    <location>
        <begin position="122"/>
        <end position="139"/>
    </location>
</feature>
<reference evidence="2 3" key="1">
    <citation type="submission" date="2015-12" db="EMBL/GenBank/DDBJ databases">
        <title>Draft genome sequence of Moniliophthora roreri, the causal agent of frosty pod rot of cacao.</title>
        <authorList>
            <person name="Aime M.C."/>
            <person name="Diaz-Valderrama J.R."/>
            <person name="Kijpornyongpan T."/>
            <person name="Phillips-Mora W."/>
        </authorList>
    </citation>
    <scope>NUCLEOTIDE SEQUENCE [LARGE SCALE GENOMIC DNA]</scope>
    <source>
        <strain evidence="2 3">MCA 2952</strain>
    </source>
</reference>
<evidence type="ECO:0000256" key="1">
    <source>
        <dbReference type="SAM" id="MobiDB-lite"/>
    </source>
</evidence>
<feature type="region of interest" description="Disordered" evidence="1">
    <location>
        <begin position="1"/>
        <end position="139"/>
    </location>
</feature>